<name>A0AA88QN01_9ASTE</name>
<accession>A0AA88QN01</accession>
<keyword evidence="7" id="KW-0539">Nucleus</keyword>
<evidence type="ECO:0000256" key="6">
    <source>
        <dbReference type="ARBA" id="ARBA00023163"/>
    </source>
</evidence>
<comment type="subcellular location">
    <subcellularLocation>
        <location evidence="1">Nucleus</location>
    </subcellularLocation>
</comment>
<evidence type="ECO:0000259" key="10">
    <source>
        <dbReference type="PROSITE" id="PS50157"/>
    </source>
</evidence>
<dbReference type="GO" id="GO:0008270">
    <property type="term" value="F:zinc ion binding"/>
    <property type="evidence" value="ECO:0007669"/>
    <property type="project" value="UniProtKB-KW"/>
</dbReference>
<sequence>MERKTSLSSNLKHHSIVGGSYRLPLPMKDNNNNNNNTKVIKESWDIDLGDGDLLGGFSWPPRSYICSFCKREFRSAQALGGHMNVHRRDRARLRQSPPPRDINGQYSPLLNLNLHPKPNPNPNFPPFTSTFPPLASPPLSSLSSPSSASPSGFKKRGKDTGEDLEDMKVEKTLLEVGEFNGFMHGKGEIVKLDLEIGLLSDSKEELDLELRLGYA</sequence>
<keyword evidence="6" id="KW-0804">Transcription</keyword>
<keyword evidence="4" id="KW-0862">Zinc</keyword>
<keyword evidence="2" id="KW-0479">Metal-binding</keyword>
<evidence type="ECO:0000256" key="9">
    <source>
        <dbReference type="SAM" id="MobiDB-lite"/>
    </source>
</evidence>
<evidence type="ECO:0000313" key="11">
    <source>
        <dbReference type="EMBL" id="KAK2972978.1"/>
    </source>
</evidence>
<comment type="caution">
    <text evidence="11">The sequence shown here is derived from an EMBL/GenBank/DDBJ whole genome shotgun (WGS) entry which is preliminary data.</text>
</comment>
<dbReference type="AlphaFoldDB" id="A0AA88QN01"/>
<keyword evidence="3 8" id="KW-0863">Zinc-finger</keyword>
<evidence type="ECO:0000256" key="7">
    <source>
        <dbReference type="ARBA" id="ARBA00023242"/>
    </source>
</evidence>
<dbReference type="PROSITE" id="PS50157">
    <property type="entry name" value="ZINC_FINGER_C2H2_2"/>
    <property type="match status" value="1"/>
</dbReference>
<dbReference type="Proteomes" id="UP001187471">
    <property type="component" value="Unassembled WGS sequence"/>
</dbReference>
<dbReference type="GO" id="GO:0005634">
    <property type="term" value="C:nucleus"/>
    <property type="evidence" value="ECO:0007669"/>
    <property type="project" value="UniProtKB-SubCell"/>
</dbReference>
<evidence type="ECO:0000256" key="2">
    <source>
        <dbReference type="ARBA" id="ARBA00022723"/>
    </source>
</evidence>
<dbReference type="InterPro" id="IPR013087">
    <property type="entry name" value="Znf_C2H2_type"/>
</dbReference>
<evidence type="ECO:0000256" key="4">
    <source>
        <dbReference type="ARBA" id="ARBA00022833"/>
    </source>
</evidence>
<keyword evidence="12" id="KW-1185">Reference proteome</keyword>
<dbReference type="EMBL" id="JAVXUO010002474">
    <property type="protein sequence ID" value="KAK2972978.1"/>
    <property type="molecule type" value="Genomic_DNA"/>
</dbReference>
<dbReference type="InterPro" id="IPR036236">
    <property type="entry name" value="Znf_C2H2_sf"/>
</dbReference>
<feature type="compositionally biased region" description="Low complexity" evidence="9">
    <location>
        <begin position="126"/>
        <end position="151"/>
    </location>
</feature>
<dbReference type="PANTHER" id="PTHR45801:SF120">
    <property type="entry name" value="TRANSCRIPTIONAL REGULATOR SUPERMAN-LIKE ISOFORM X1"/>
    <property type="match status" value="1"/>
</dbReference>
<reference evidence="11" key="1">
    <citation type="submission" date="2022-12" db="EMBL/GenBank/DDBJ databases">
        <title>Draft genome assemblies for two species of Escallonia (Escalloniales).</title>
        <authorList>
            <person name="Chanderbali A."/>
            <person name="Dervinis C."/>
            <person name="Anghel I."/>
            <person name="Soltis D."/>
            <person name="Soltis P."/>
            <person name="Zapata F."/>
        </authorList>
    </citation>
    <scope>NUCLEOTIDE SEQUENCE</scope>
    <source>
        <strain evidence="11">UCBG92.1500</strain>
        <tissue evidence="11">Leaf</tissue>
    </source>
</reference>
<evidence type="ECO:0000256" key="8">
    <source>
        <dbReference type="PROSITE-ProRule" id="PRU00042"/>
    </source>
</evidence>
<evidence type="ECO:0000313" key="12">
    <source>
        <dbReference type="Proteomes" id="UP001187471"/>
    </source>
</evidence>
<dbReference type="InterPro" id="IPR052426">
    <property type="entry name" value="Plant_dev_regulator"/>
</dbReference>
<evidence type="ECO:0000256" key="5">
    <source>
        <dbReference type="ARBA" id="ARBA00023015"/>
    </source>
</evidence>
<feature type="domain" description="C2H2-type" evidence="10">
    <location>
        <begin position="64"/>
        <end position="91"/>
    </location>
</feature>
<feature type="compositionally biased region" description="Low complexity" evidence="9">
    <location>
        <begin position="107"/>
        <end position="116"/>
    </location>
</feature>
<proteinExistence type="predicted"/>
<dbReference type="PROSITE" id="PS00028">
    <property type="entry name" value="ZINC_FINGER_C2H2_1"/>
    <property type="match status" value="1"/>
</dbReference>
<dbReference type="Pfam" id="PF13912">
    <property type="entry name" value="zf-C2H2_6"/>
    <property type="match status" value="1"/>
</dbReference>
<gene>
    <name evidence="11" type="ORF">RJ640_022035</name>
</gene>
<feature type="region of interest" description="Disordered" evidence="9">
    <location>
        <begin position="87"/>
        <end position="165"/>
    </location>
</feature>
<keyword evidence="5" id="KW-0805">Transcription regulation</keyword>
<dbReference type="SMART" id="SM00355">
    <property type="entry name" value="ZnF_C2H2"/>
    <property type="match status" value="1"/>
</dbReference>
<organism evidence="11 12">
    <name type="scientific">Escallonia rubra</name>
    <dbReference type="NCBI Taxonomy" id="112253"/>
    <lineage>
        <taxon>Eukaryota</taxon>
        <taxon>Viridiplantae</taxon>
        <taxon>Streptophyta</taxon>
        <taxon>Embryophyta</taxon>
        <taxon>Tracheophyta</taxon>
        <taxon>Spermatophyta</taxon>
        <taxon>Magnoliopsida</taxon>
        <taxon>eudicotyledons</taxon>
        <taxon>Gunneridae</taxon>
        <taxon>Pentapetalae</taxon>
        <taxon>asterids</taxon>
        <taxon>campanulids</taxon>
        <taxon>Escalloniales</taxon>
        <taxon>Escalloniaceae</taxon>
        <taxon>Escallonia</taxon>
    </lineage>
</organism>
<protein>
    <recommendedName>
        <fullName evidence="10">C2H2-type domain-containing protein</fullName>
    </recommendedName>
</protein>
<evidence type="ECO:0000256" key="1">
    <source>
        <dbReference type="ARBA" id="ARBA00004123"/>
    </source>
</evidence>
<dbReference type="SUPFAM" id="SSF57667">
    <property type="entry name" value="beta-beta-alpha zinc fingers"/>
    <property type="match status" value="1"/>
</dbReference>
<evidence type="ECO:0000256" key="3">
    <source>
        <dbReference type="ARBA" id="ARBA00022771"/>
    </source>
</evidence>
<dbReference type="PANTHER" id="PTHR45801">
    <property type="entry name" value="OS07G0101800 PROTEIN"/>
    <property type="match status" value="1"/>
</dbReference>